<dbReference type="PROSITE" id="PS00252">
    <property type="entry name" value="INTERFERON_A_B_D"/>
    <property type="match status" value="1"/>
</dbReference>
<comment type="caution">
    <text evidence="11">The sequence shown here is derived from an EMBL/GenBank/DDBJ whole genome shotgun (WGS) entry which is preliminary data.</text>
</comment>
<dbReference type="Proteomes" id="UP000632886">
    <property type="component" value="Unassembled WGS sequence"/>
</dbReference>
<reference evidence="11 12" key="1">
    <citation type="submission" date="2020-02" db="EMBL/GenBank/DDBJ databases">
        <title>Bird 10,000 Genomes (B10K) Project - Family phase.</title>
        <authorList>
            <person name="Zhang G."/>
        </authorList>
    </citation>
    <scope>NUCLEOTIDE SEQUENCE [LARGE SCALE GENOMIC DNA]</scope>
    <source>
        <strain evidence="11">B10K-DU-017-21</strain>
    </source>
</reference>
<dbReference type="InterPro" id="IPR000471">
    <property type="entry name" value="Interferon_alpha/beta/delta"/>
</dbReference>
<feature type="signal peptide" evidence="10">
    <location>
        <begin position="1"/>
        <end position="37"/>
    </location>
</feature>
<dbReference type="PANTHER" id="PTHR11691:SF73">
    <property type="entry name" value="INTERFERON BETA"/>
    <property type="match status" value="1"/>
</dbReference>
<evidence type="ECO:0000256" key="8">
    <source>
        <dbReference type="ARBA" id="ARBA00023157"/>
    </source>
</evidence>
<keyword evidence="6 10" id="KW-0732">Signal</keyword>
<evidence type="ECO:0000256" key="4">
    <source>
        <dbReference type="ARBA" id="ARBA00022514"/>
    </source>
</evidence>
<evidence type="ECO:0000313" key="12">
    <source>
        <dbReference type="Proteomes" id="UP000632886"/>
    </source>
</evidence>
<evidence type="ECO:0000256" key="5">
    <source>
        <dbReference type="ARBA" id="ARBA00022525"/>
    </source>
</evidence>
<evidence type="ECO:0000256" key="9">
    <source>
        <dbReference type="RuleBase" id="RU000436"/>
    </source>
</evidence>
<evidence type="ECO:0000313" key="11">
    <source>
        <dbReference type="EMBL" id="NXX98501.1"/>
    </source>
</evidence>
<feature type="non-terminal residue" evidence="11">
    <location>
        <position position="195"/>
    </location>
</feature>
<name>A0A852M127_9AVES</name>
<dbReference type="GO" id="GO:0051607">
    <property type="term" value="P:defense response to virus"/>
    <property type="evidence" value="ECO:0007669"/>
    <property type="project" value="UniProtKB-KW"/>
</dbReference>
<dbReference type="AlphaFoldDB" id="A0A852M127"/>
<keyword evidence="12" id="KW-1185">Reference proteome</keyword>
<evidence type="ECO:0000256" key="10">
    <source>
        <dbReference type="SAM" id="SignalP"/>
    </source>
</evidence>
<evidence type="ECO:0000256" key="1">
    <source>
        <dbReference type="ARBA" id="ARBA00002718"/>
    </source>
</evidence>
<comment type="subcellular location">
    <subcellularLocation>
        <location evidence="2">Secreted</location>
    </subcellularLocation>
</comment>
<accession>A0A852M127</accession>
<keyword evidence="4 9" id="KW-0202">Cytokine</keyword>
<dbReference type="GO" id="GO:0005126">
    <property type="term" value="F:cytokine receptor binding"/>
    <property type="evidence" value="ECO:0007669"/>
    <property type="project" value="InterPro"/>
</dbReference>
<comment type="similarity">
    <text evidence="3 9">Belongs to the alpha/beta interferon family.</text>
</comment>
<sequence length="195" mass="22846">REVPDQPEPRSAHRPTMAAPSTPQVLLLLTALHTAVACQWPHDDNLPWNSLQLLHSMASNSTQPCQDQQPPFFPDALRNGHNPQQAAHTALHILQNLFHTLSSNHIPQQWDNQARHDLLNSLQHYIQHLQQCLPAHRMHFRRHGPHNIMLNVNRYFRRIHDFLRIHHHSDCAWDHVRLEADLCFQHVDTLFQQMK</sequence>
<dbReference type="Pfam" id="PF00143">
    <property type="entry name" value="Interferon"/>
    <property type="match status" value="1"/>
</dbReference>
<dbReference type="GO" id="GO:0005615">
    <property type="term" value="C:extracellular space"/>
    <property type="evidence" value="ECO:0007669"/>
    <property type="project" value="UniProtKB-KW"/>
</dbReference>
<dbReference type="SMART" id="SM00076">
    <property type="entry name" value="IFabd"/>
    <property type="match status" value="1"/>
</dbReference>
<dbReference type="Gene3D" id="1.20.1250.10">
    <property type="match status" value="1"/>
</dbReference>
<evidence type="ECO:0000256" key="7">
    <source>
        <dbReference type="ARBA" id="ARBA00023118"/>
    </source>
</evidence>
<evidence type="ECO:0000256" key="2">
    <source>
        <dbReference type="ARBA" id="ARBA00004613"/>
    </source>
</evidence>
<feature type="non-terminal residue" evidence="11">
    <location>
        <position position="1"/>
    </location>
</feature>
<dbReference type="PANTHER" id="PTHR11691">
    <property type="entry name" value="TYPE I INTERFERON"/>
    <property type="match status" value="1"/>
</dbReference>
<dbReference type="GO" id="GO:0005125">
    <property type="term" value="F:cytokine activity"/>
    <property type="evidence" value="ECO:0007669"/>
    <property type="project" value="UniProtKB-KW"/>
</dbReference>
<dbReference type="EMBL" id="WBNK01002214">
    <property type="protein sequence ID" value="NXX98501.1"/>
    <property type="molecule type" value="Genomic_DNA"/>
</dbReference>
<proteinExistence type="inferred from homology"/>
<keyword evidence="8" id="KW-1015">Disulfide bond</keyword>
<dbReference type="SUPFAM" id="SSF47266">
    <property type="entry name" value="4-helical cytokines"/>
    <property type="match status" value="1"/>
</dbReference>
<comment type="function">
    <text evidence="1">Has antiviral activities.</text>
</comment>
<organism evidence="11 12">
    <name type="scientific">Centropus bengalensis</name>
    <name type="common">lesser coucal</name>
    <dbReference type="NCBI Taxonomy" id="1463675"/>
    <lineage>
        <taxon>Eukaryota</taxon>
        <taxon>Metazoa</taxon>
        <taxon>Chordata</taxon>
        <taxon>Craniata</taxon>
        <taxon>Vertebrata</taxon>
        <taxon>Euteleostomi</taxon>
        <taxon>Archelosauria</taxon>
        <taxon>Archosauria</taxon>
        <taxon>Dinosauria</taxon>
        <taxon>Saurischia</taxon>
        <taxon>Theropoda</taxon>
        <taxon>Coelurosauria</taxon>
        <taxon>Aves</taxon>
        <taxon>Neognathae</taxon>
        <taxon>Neoaves</taxon>
        <taxon>Otidimorphae</taxon>
        <taxon>Cuculiformes</taxon>
        <taxon>Centropidae</taxon>
        <taxon>Centropus</taxon>
    </lineage>
</organism>
<dbReference type="InterPro" id="IPR009079">
    <property type="entry name" value="4_helix_cytokine-like_core"/>
</dbReference>
<keyword evidence="7 9" id="KW-0051">Antiviral defense</keyword>
<gene>
    <name evidence="11" type="primary">Ifn</name>
    <name evidence="11" type="ORF">CENBEN_R05142</name>
</gene>
<evidence type="ECO:0000256" key="3">
    <source>
        <dbReference type="ARBA" id="ARBA00011033"/>
    </source>
</evidence>
<evidence type="ECO:0000256" key="6">
    <source>
        <dbReference type="ARBA" id="ARBA00022729"/>
    </source>
</evidence>
<dbReference type="GO" id="GO:0006955">
    <property type="term" value="P:immune response"/>
    <property type="evidence" value="ECO:0007669"/>
    <property type="project" value="UniProtKB-ARBA"/>
</dbReference>
<keyword evidence="5" id="KW-0964">Secreted</keyword>
<feature type="chain" id="PRO_5032926031" evidence="10">
    <location>
        <begin position="38"/>
        <end position="195"/>
    </location>
</feature>
<protein>
    <submittedName>
        <fullName evidence="11">IFN protein</fullName>
    </submittedName>
</protein>